<dbReference type="PANTHER" id="PTHR12700">
    <property type="entry name" value="ATP SYNTHASE SUBUNIT D, MITOCHONDRIAL"/>
    <property type="match status" value="1"/>
</dbReference>
<feature type="compositionally biased region" description="Basic and acidic residues" evidence="11">
    <location>
        <begin position="492"/>
        <end position="504"/>
    </location>
</feature>
<feature type="compositionally biased region" description="Basic and acidic residues" evidence="11">
    <location>
        <begin position="569"/>
        <end position="593"/>
    </location>
</feature>
<feature type="compositionally biased region" description="Basic and acidic residues" evidence="11">
    <location>
        <begin position="206"/>
        <end position="215"/>
    </location>
</feature>
<evidence type="ECO:0000256" key="11">
    <source>
        <dbReference type="SAM" id="MobiDB-lite"/>
    </source>
</evidence>
<feature type="coiled-coil region" evidence="10">
    <location>
        <begin position="121"/>
        <end position="159"/>
    </location>
</feature>
<keyword evidence="13" id="KW-1185">Reference proteome</keyword>
<feature type="compositionally biased region" description="Basic and acidic residues" evidence="11">
    <location>
        <begin position="416"/>
        <end position="462"/>
    </location>
</feature>
<keyword evidence="4" id="KW-0138">CF(0)</keyword>
<keyword evidence="5" id="KW-0375">Hydrogen ion transport</keyword>
<evidence type="ECO:0000256" key="4">
    <source>
        <dbReference type="ARBA" id="ARBA00022547"/>
    </source>
</evidence>
<evidence type="ECO:0000256" key="8">
    <source>
        <dbReference type="ARBA" id="ARBA00023128"/>
    </source>
</evidence>
<keyword evidence="10" id="KW-0175">Coiled coil</keyword>
<feature type="compositionally biased region" description="Basic and acidic residues" evidence="11">
    <location>
        <begin position="300"/>
        <end position="310"/>
    </location>
</feature>
<feature type="region of interest" description="Disordered" evidence="11">
    <location>
        <begin position="492"/>
        <end position="627"/>
    </location>
</feature>
<evidence type="ECO:0000256" key="2">
    <source>
        <dbReference type="ARBA" id="ARBA00006842"/>
    </source>
</evidence>
<comment type="subcellular location">
    <subcellularLocation>
        <location evidence="1">Mitochondrion inner membrane</location>
    </subcellularLocation>
</comment>
<feature type="compositionally biased region" description="Acidic residues" evidence="11">
    <location>
        <begin position="372"/>
        <end position="381"/>
    </location>
</feature>
<gene>
    <name evidence="12" type="ORF">DMAD_04396</name>
</gene>
<dbReference type="Gene3D" id="6.10.280.70">
    <property type="match status" value="1"/>
</dbReference>
<dbReference type="InterPro" id="IPR036228">
    <property type="entry name" value="ATP_synth_F0_dsu_sf_mt"/>
</dbReference>
<name>A0AAU9GAN7_DROMD</name>
<evidence type="ECO:0000256" key="10">
    <source>
        <dbReference type="SAM" id="Coils"/>
    </source>
</evidence>
<evidence type="ECO:0000256" key="5">
    <source>
        <dbReference type="ARBA" id="ARBA00022781"/>
    </source>
</evidence>
<evidence type="ECO:0000313" key="13">
    <source>
        <dbReference type="Proteomes" id="UP001500889"/>
    </source>
</evidence>
<dbReference type="InterPro" id="IPR008689">
    <property type="entry name" value="ATP_synth_F0_dsu_mt"/>
</dbReference>
<dbReference type="Proteomes" id="UP001500889">
    <property type="component" value="Chromosome E"/>
</dbReference>
<feature type="compositionally biased region" description="Basic and acidic residues" evidence="11">
    <location>
        <begin position="537"/>
        <end position="548"/>
    </location>
</feature>
<dbReference type="EMBL" id="AP029267">
    <property type="protein sequence ID" value="BFG05723.1"/>
    <property type="molecule type" value="Genomic_DNA"/>
</dbReference>
<feature type="compositionally biased region" description="Low complexity" evidence="11">
    <location>
        <begin position="289"/>
        <end position="299"/>
    </location>
</feature>
<evidence type="ECO:0000313" key="12">
    <source>
        <dbReference type="EMBL" id="BFG05723.1"/>
    </source>
</evidence>
<keyword evidence="7" id="KW-0406">Ion transport</keyword>
<dbReference type="GO" id="GO:0045259">
    <property type="term" value="C:proton-transporting ATP synthase complex"/>
    <property type="evidence" value="ECO:0007669"/>
    <property type="project" value="UniProtKB-KW"/>
</dbReference>
<accession>A0AAU9GAN7</accession>
<dbReference type="SUPFAM" id="SSF161065">
    <property type="entry name" value="ATP synthase D chain-like"/>
    <property type="match status" value="1"/>
</dbReference>
<sequence>MVNWKHFVNCIKKGKNGKTNGGGGKKVEPPKPSKLMNMSDILERVPPNQLPQFQMFKKRNEEYRARVRKYPDAMPKIDWEYYRKNVRPEFVSWVNQFEQKYDKLDTLFVNRHVMISTRRYYEEVNKETEELQREICEYKEESDKRIKALNEQLDILKAMMPYQDMTMEQFCQHRPHLAPDFINKPTFWPHTPEEQMPGPSDPMALHPEEPEEPPKARPKPPAAAATAAKPKEKPAESIASPKKEETSKAVEEMTEKGAEMVKELALKVQQLLTVAVAKISEMAKQVHDAAASTRATKAAEAAKAKAKEATAKPTEGSSLAKTKPKPKSEDEDDDHYHRREHSPNICTQTIIRGEESQTNPDVKAKHVNLSIESDDEDDDSLEEKRKRCNEMESKRKTKKKPEGNDCDDDNDIPCKQQEKQKISECQSRDKQESPEKDCEERRKCEAEESESEWEKKSTEKKKEKLQFEDAANGDFANSISTCVPVLKTKINDKKGTRDPCKPQEKASLNQMPEGGSSSHGIGMMGPTGNDIFSSDQYPKECKEEKEGATEGAFKQKRIWESDSQNLETGEDKVKESKAKARETDAAGDQKVEEDSQINVYPRMEITAKAKKTKSEPPPVEVEKESADDLAKQVFDMATGAASMLNEATISVEEAQKLKSHRIETLEAAYRSAHKQANRALAEAFKAVEAANKLAKRSRRSSESQFRDHDAQAMAEKHALLAKMLVKRAVALKKEIAKVLEKLEQKE</sequence>
<evidence type="ECO:0000256" key="6">
    <source>
        <dbReference type="ARBA" id="ARBA00022792"/>
    </source>
</evidence>
<dbReference type="Pfam" id="PF05873">
    <property type="entry name" value="Mt_ATP-synt_D"/>
    <property type="match status" value="1"/>
</dbReference>
<keyword evidence="3" id="KW-0813">Transport</keyword>
<feature type="region of interest" description="Disordered" evidence="11">
    <location>
        <begin position="13"/>
        <end position="33"/>
    </location>
</feature>
<dbReference type="AlphaFoldDB" id="A0AAU9GAN7"/>
<feature type="compositionally biased region" description="Basic and acidic residues" evidence="11">
    <location>
        <begin position="229"/>
        <end position="254"/>
    </location>
</feature>
<keyword evidence="9" id="KW-0472">Membrane</keyword>
<protein>
    <submittedName>
        <fullName evidence="12">Nucleolar and coiled-body phosphoprotein 1</fullName>
    </submittedName>
</protein>
<reference evidence="12 13" key="1">
    <citation type="submission" date="2024-02" db="EMBL/GenBank/DDBJ databases">
        <title>A chromosome-level genome assembly of Drosophila madeirensis, a fruit fly species endemic to Madeira island.</title>
        <authorList>
            <person name="Tomihara K."/>
            <person name="Llopart A."/>
            <person name="Yamamoto D."/>
        </authorList>
    </citation>
    <scope>NUCLEOTIDE SEQUENCE [LARGE SCALE GENOMIC DNA]</scope>
    <source>
        <strain evidence="12 13">RF1</strain>
    </source>
</reference>
<comment type="similarity">
    <text evidence="2">Belongs to the ATPase d subunit family.</text>
</comment>
<keyword evidence="6" id="KW-0999">Mitochondrion inner membrane</keyword>
<dbReference type="GO" id="GO:0015986">
    <property type="term" value="P:proton motive force-driven ATP synthesis"/>
    <property type="evidence" value="ECO:0007669"/>
    <property type="project" value="InterPro"/>
</dbReference>
<dbReference type="GO" id="GO:0015078">
    <property type="term" value="F:proton transmembrane transporter activity"/>
    <property type="evidence" value="ECO:0007669"/>
    <property type="project" value="InterPro"/>
</dbReference>
<organism evidence="12 13">
    <name type="scientific">Drosophila madeirensis</name>
    <name type="common">Fruit fly</name>
    <dbReference type="NCBI Taxonomy" id="30013"/>
    <lineage>
        <taxon>Eukaryota</taxon>
        <taxon>Metazoa</taxon>
        <taxon>Ecdysozoa</taxon>
        <taxon>Arthropoda</taxon>
        <taxon>Hexapoda</taxon>
        <taxon>Insecta</taxon>
        <taxon>Pterygota</taxon>
        <taxon>Neoptera</taxon>
        <taxon>Endopterygota</taxon>
        <taxon>Diptera</taxon>
        <taxon>Brachycera</taxon>
        <taxon>Muscomorpha</taxon>
        <taxon>Ephydroidea</taxon>
        <taxon>Drosophilidae</taxon>
        <taxon>Drosophila</taxon>
        <taxon>Sophophora</taxon>
    </lineage>
</organism>
<proteinExistence type="inferred from homology"/>
<evidence type="ECO:0000256" key="1">
    <source>
        <dbReference type="ARBA" id="ARBA00004273"/>
    </source>
</evidence>
<feature type="compositionally biased region" description="Basic and acidic residues" evidence="11">
    <location>
        <begin position="382"/>
        <end position="394"/>
    </location>
</feature>
<feature type="compositionally biased region" description="Polar residues" evidence="11">
    <location>
        <begin position="344"/>
        <end position="360"/>
    </location>
</feature>
<dbReference type="GO" id="GO:0005743">
    <property type="term" value="C:mitochondrial inner membrane"/>
    <property type="evidence" value="ECO:0007669"/>
    <property type="project" value="UniProtKB-SubCell"/>
</dbReference>
<feature type="region of interest" description="Disordered" evidence="11">
    <location>
        <begin position="284"/>
        <end position="462"/>
    </location>
</feature>
<evidence type="ECO:0000256" key="7">
    <source>
        <dbReference type="ARBA" id="ARBA00023065"/>
    </source>
</evidence>
<evidence type="ECO:0000256" key="9">
    <source>
        <dbReference type="ARBA" id="ARBA00023136"/>
    </source>
</evidence>
<keyword evidence="8" id="KW-0496">Mitochondrion</keyword>
<feature type="region of interest" description="Disordered" evidence="11">
    <location>
        <begin position="186"/>
        <end position="254"/>
    </location>
</feature>
<evidence type="ECO:0000256" key="3">
    <source>
        <dbReference type="ARBA" id="ARBA00022448"/>
    </source>
</evidence>